<evidence type="ECO:0000313" key="2">
    <source>
        <dbReference type="Proteomes" id="UP001596297"/>
    </source>
</evidence>
<organism evidence="1 2">
    <name type="scientific">Deinococcus lacus</name>
    <dbReference type="NCBI Taxonomy" id="392561"/>
    <lineage>
        <taxon>Bacteria</taxon>
        <taxon>Thermotogati</taxon>
        <taxon>Deinococcota</taxon>
        <taxon>Deinococci</taxon>
        <taxon>Deinococcales</taxon>
        <taxon>Deinococcaceae</taxon>
        <taxon>Deinococcus</taxon>
    </lineage>
</organism>
<gene>
    <name evidence="1" type="ORF">ACFP81_06550</name>
</gene>
<proteinExistence type="predicted"/>
<dbReference type="RefSeq" id="WP_380082712.1">
    <property type="nucleotide sequence ID" value="NZ_JBHSWD010000001.1"/>
</dbReference>
<sequence length="204" mass="22788">MKTDPVVKLLEDVQQMLEAMNWPTPYEVARALDLRVISGPVPAINLEPPPTIHLPTTLVGFKRAHTLAHEIAHVMLDWREIDDELLAYYAPECAYSNLEALANHIAGLICFPQPFLDETLGRFGFSPEALLFMAQAKDAPLPLAMDRVVYASDDGNRAALLFKKGYLIDFSATLWLEAERYDFVDEPLKRFPGIQLQPLPGGTA</sequence>
<reference evidence="2" key="1">
    <citation type="journal article" date="2019" name="Int. J. Syst. Evol. Microbiol.">
        <title>The Global Catalogue of Microorganisms (GCM) 10K type strain sequencing project: providing services to taxonomists for standard genome sequencing and annotation.</title>
        <authorList>
            <consortium name="The Broad Institute Genomics Platform"/>
            <consortium name="The Broad Institute Genome Sequencing Center for Infectious Disease"/>
            <person name="Wu L."/>
            <person name="Ma J."/>
        </authorList>
    </citation>
    <scope>NUCLEOTIDE SEQUENCE [LARGE SCALE GENOMIC DNA]</scope>
    <source>
        <strain evidence="2">CGMCC 1.15772</strain>
    </source>
</reference>
<dbReference type="Proteomes" id="UP001596297">
    <property type="component" value="Unassembled WGS sequence"/>
</dbReference>
<protein>
    <submittedName>
        <fullName evidence="1">ImmA/IrrE family metallo-endopeptidase</fullName>
    </submittedName>
</protein>
<comment type="caution">
    <text evidence="1">The sequence shown here is derived from an EMBL/GenBank/DDBJ whole genome shotgun (WGS) entry which is preliminary data.</text>
</comment>
<dbReference type="EMBL" id="JBHSWD010000001">
    <property type="protein sequence ID" value="MFC6591706.1"/>
    <property type="molecule type" value="Genomic_DNA"/>
</dbReference>
<keyword evidence="2" id="KW-1185">Reference proteome</keyword>
<accession>A0ABW1YBM6</accession>
<name>A0ABW1YBM6_9DEIO</name>
<evidence type="ECO:0000313" key="1">
    <source>
        <dbReference type="EMBL" id="MFC6591706.1"/>
    </source>
</evidence>